<protein>
    <recommendedName>
        <fullName evidence="2">Transposase (putative) gypsy type domain-containing protein</fullName>
    </recommendedName>
</protein>
<reference evidence="3" key="2">
    <citation type="journal article" date="2024" name="Plant">
        <title>Genomic evolution and insights into agronomic trait innovations of Sesamum species.</title>
        <authorList>
            <person name="Miao H."/>
            <person name="Wang L."/>
            <person name="Qu L."/>
            <person name="Liu H."/>
            <person name="Sun Y."/>
            <person name="Le M."/>
            <person name="Wang Q."/>
            <person name="Wei S."/>
            <person name="Zheng Y."/>
            <person name="Lin W."/>
            <person name="Duan Y."/>
            <person name="Cao H."/>
            <person name="Xiong S."/>
            <person name="Wang X."/>
            <person name="Wei L."/>
            <person name="Li C."/>
            <person name="Ma Q."/>
            <person name="Ju M."/>
            <person name="Zhao R."/>
            <person name="Li G."/>
            <person name="Mu C."/>
            <person name="Tian Q."/>
            <person name="Mei H."/>
            <person name="Zhang T."/>
            <person name="Gao T."/>
            <person name="Zhang H."/>
        </authorList>
    </citation>
    <scope>NUCLEOTIDE SEQUENCE</scope>
    <source>
        <strain evidence="3">G02</strain>
    </source>
</reference>
<dbReference type="AlphaFoldDB" id="A0AAW2W0N5"/>
<feature type="compositionally biased region" description="Basic and acidic residues" evidence="1">
    <location>
        <begin position="25"/>
        <end position="35"/>
    </location>
</feature>
<name>A0AAW2W0N5_SESRA</name>
<accession>A0AAW2W0N5</accession>
<dbReference type="Pfam" id="PF04195">
    <property type="entry name" value="Transposase_28"/>
    <property type="match status" value="1"/>
</dbReference>
<feature type="region of interest" description="Disordered" evidence="1">
    <location>
        <begin position="1"/>
        <end position="44"/>
    </location>
</feature>
<reference evidence="3" key="1">
    <citation type="submission" date="2020-06" db="EMBL/GenBank/DDBJ databases">
        <authorList>
            <person name="Li T."/>
            <person name="Hu X."/>
            <person name="Zhang T."/>
            <person name="Song X."/>
            <person name="Zhang H."/>
            <person name="Dai N."/>
            <person name="Sheng W."/>
            <person name="Hou X."/>
            <person name="Wei L."/>
        </authorList>
    </citation>
    <scope>NUCLEOTIDE SEQUENCE</scope>
    <source>
        <strain evidence="3">G02</strain>
        <tissue evidence="3">Leaf</tissue>
    </source>
</reference>
<proteinExistence type="predicted"/>
<evidence type="ECO:0000256" key="1">
    <source>
        <dbReference type="SAM" id="MobiDB-lite"/>
    </source>
</evidence>
<dbReference type="InterPro" id="IPR007321">
    <property type="entry name" value="Transposase_28"/>
</dbReference>
<evidence type="ECO:0000313" key="3">
    <source>
        <dbReference type="EMBL" id="KAL0435157.1"/>
    </source>
</evidence>
<organism evidence="3">
    <name type="scientific">Sesamum radiatum</name>
    <name type="common">Black benniseed</name>
    <dbReference type="NCBI Taxonomy" id="300843"/>
    <lineage>
        <taxon>Eukaryota</taxon>
        <taxon>Viridiplantae</taxon>
        <taxon>Streptophyta</taxon>
        <taxon>Embryophyta</taxon>
        <taxon>Tracheophyta</taxon>
        <taxon>Spermatophyta</taxon>
        <taxon>Magnoliopsida</taxon>
        <taxon>eudicotyledons</taxon>
        <taxon>Gunneridae</taxon>
        <taxon>Pentapetalae</taxon>
        <taxon>asterids</taxon>
        <taxon>lamiids</taxon>
        <taxon>Lamiales</taxon>
        <taxon>Pedaliaceae</taxon>
        <taxon>Sesamum</taxon>
    </lineage>
</organism>
<sequence length="243" mass="27234">MEAAFRLLIDEEEEETEGEASSSGEEEKVVKDLRPVHPSSSVDLGPSTLQSSHLTQMRQDFFIPDSQIIYTPGPQACAPFPPANCLAFFLAQICAGLRFPIPSFYQEVAQLFKVPLNQLVPNSFRIMASFYMVFHFNGHPVSAQIFSQCFCLLAASRGFFLMNPRPGVSFLPAPNAPKKWKSGFFFALSSWPWGFPNRWIEETPPPMSVGERDVSLTSFINVLNEKSYDCRALIDERLLGILA</sequence>
<gene>
    <name evidence="3" type="ORF">Sradi_0223600</name>
</gene>
<dbReference type="EMBL" id="JACGWJ010000002">
    <property type="protein sequence ID" value="KAL0435157.1"/>
    <property type="molecule type" value="Genomic_DNA"/>
</dbReference>
<evidence type="ECO:0000259" key="2">
    <source>
        <dbReference type="Pfam" id="PF04195"/>
    </source>
</evidence>
<comment type="caution">
    <text evidence="3">The sequence shown here is derived from an EMBL/GenBank/DDBJ whole genome shotgun (WGS) entry which is preliminary data.</text>
</comment>
<feature type="domain" description="Transposase (putative) gypsy type" evidence="2">
    <location>
        <begin position="89"/>
        <end position="152"/>
    </location>
</feature>